<evidence type="ECO:0000313" key="11">
    <source>
        <dbReference type="Proteomes" id="UP000644507"/>
    </source>
</evidence>
<feature type="domain" description="Histidine kinase" evidence="8">
    <location>
        <begin position="247"/>
        <end position="470"/>
    </location>
</feature>
<dbReference type="SMART" id="SM00388">
    <property type="entry name" value="HisKA"/>
    <property type="match status" value="1"/>
</dbReference>
<dbReference type="GO" id="GO:0009927">
    <property type="term" value="F:histidine phosphotransfer kinase activity"/>
    <property type="evidence" value="ECO:0007669"/>
    <property type="project" value="TreeGrafter"/>
</dbReference>
<dbReference type="AlphaFoldDB" id="A0A918WJ51"/>
<evidence type="ECO:0000256" key="3">
    <source>
        <dbReference type="ARBA" id="ARBA00022553"/>
    </source>
</evidence>
<evidence type="ECO:0000256" key="4">
    <source>
        <dbReference type="ARBA" id="ARBA00022679"/>
    </source>
</evidence>
<dbReference type="PROSITE" id="PS50109">
    <property type="entry name" value="HIS_KIN"/>
    <property type="match status" value="1"/>
</dbReference>
<feature type="modified residue" description="4-aspartylphosphate" evidence="6">
    <location>
        <position position="542"/>
    </location>
</feature>
<dbReference type="InterPro" id="IPR004358">
    <property type="entry name" value="Sig_transdc_His_kin-like_C"/>
</dbReference>
<dbReference type="InterPro" id="IPR003018">
    <property type="entry name" value="GAF"/>
</dbReference>
<dbReference type="SUPFAM" id="SSF52172">
    <property type="entry name" value="CheY-like"/>
    <property type="match status" value="1"/>
</dbReference>
<dbReference type="Pfam" id="PF00072">
    <property type="entry name" value="Response_reg"/>
    <property type="match status" value="1"/>
</dbReference>
<evidence type="ECO:0000259" key="9">
    <source>
        <dbReference type="PROSITE" id="PS50110"/>
    </source>
</evidence>
<name>A0A918WJ51_9BACT</name>
<dbReference type="Pfam" id="PF02518">
    <property type="entry name" value="HATPase_c"/>
    <property type="match status" value="1"/>
</dbReference>
<dbReference type="SMART" id="SM00065">
    <property type="entry name" value="GAF"/>
    <property type="match status" value="1"/>
</dbReference>
<dbReference type="PRINTS" id="PR00344">
    <property type="entry name" value="BCTRLSENSOR"/>
</dbReference>
<dbReference type="InterPro" id="IPR036097">
    <property type="entry name" value="HisK_dim/P_sf"/>
</dbReference>
<feature type="domain" description="Response regulatory" evidence="9">
    <location>
        <begin position="493"/>
        <end position="609"/>
    </location>
</feature>
<dbReference type="CDD" id="cd17546">
    <property type="entry name" value="REC_hyHK_CKI1_RcsC-like"/>
    <property type="match status" value="1"/>
</dbReference>
<dbReference type="Proteomes" id="UP000644507">
    <property type="component" value="Unassembled WGS sequence"/>
</dbReference>
<dbReference type="SMART" id="SM00387">
    <property type="entry name" value="HATPase_c"/>
    <property type="match status" value="1"/>
</dbReference>
<feature type="coiled-coil region" evidence="7">
    <location>
        <begin position="213"/>
        <end position="240"/>
    </location>
</feature>
<dbReference type="Gene3D" id="1.10.287.130">
    <property type="match status" value="1"/>
</dbReference>
<keyword evidence="5" id="KW-0418">Kinase</keyword>
<reference evidence="10" key="1">
    <citation type="journal article" date="2014" name="Int. J. Syst. Evol. Microbiol.">
        <title>Complete genome sequence of Corynebacterium casei LMG S-19264T (=DSM 44701T), isolated from a smear-ripened cheese.</title>
        <authorList>
            <consortium name="US DOE Joint Genome Institute (JGI-PGF)"/>
            <person name="Walter F."/>
            <person name="Albersmeier A."/>
            <person name="Kalinowski J."/>
            <person name="Ruckert C."/>
        </authorList>
    </citation>
    <scope>NUCLEOTIDE SEQUENCE</scope>
    <source>
        <strain evidence="10">KCTC 12988</strain>
    </source>
</reference>
<dbReference type="Gene3D" id="3.30.565.10">
    <property type="entry name" value="Histidine kinase-like ATPase, C-terminal domain"/>
    <property type="match status" value="1"/>
</dbReference>
<evidence type="ECO:0000256" key="7">
    <source>
        <dbReference type="SAM" id="Coils"/>
    </source>
</evidence>
<dbReference type="PANTHER" id="PTHR43047:SF72">
    <property type="entry name" value="OSMOSENSING HISTIDINE PROTEIN KINASE SLN1"/>
    <property type="match status" value="1"/>
</dbReference>
<dbReference type="PANTHER" id="PTHR43047">
    <property type="entry name" value="TWO-COMPONENT HISTIDINE PROTEIN KINASE"/>
    <property type="match status" value="1"/>
</dbReference>
<dbReference type="InterPro" id="IPR003594">
    <property type="entry name" value="HATPase_dom"/>
</dbReference>
<keyword evidence="7" id="KW-0175">Coiled coil</keyword>
<dbReference type="InterPro" id="IPR001789">
    <property type="entry name" value="Sig_transdc_resp-reg_receiver"/>
</dbReference>
<evidence type="ECO:0000256" key="5">
    <source>
        <dbReference type="ARBA" id="ARBA00022777"/>
    </source>
</evidence>
<dbReference type="SUPFAM" id="SSF47384">
    <property type="entry name" value="Homodimeric domain of signal transducing histidine kinase"/>
    <property type="match status" value="1"/>
</dbReference>
<dbReference type="EC" id="2.7.13.3" evidence="2"/>
<evidence type="ECO:0000256" key="1">
    <source>
        <dbReference type="ARBA" id="ARBA00000085"/>
    </source>
</evidence>
<dbReference type="SUPFAM" id="SSF55874">
    <property type="entry name" value="ATPase domain of HSP90 chaperone/DNA topoisomerase II/histidine kinase"/>
    <property type="match status" value="1"/>
</dbReference>
<dbReference type="Gene3D" id="3.40.50.2300">
    <property type="match status" value="1"/>
</dbReference>
<dbReference type="InterPro" id="IPR011006">
    <property type="entry name" value="CheY-like_superfamily"/>
</dbReference>
<dbReference type="InterPro" id="IPR036890">
    <property type="entry name" value="HATPase_C_sf"/>
</dbReference>
<dbReference type="GO" id="GO:0005886">
    <property type="term" value="C:plasma membrane"/>
    <property type="evidence" value="ECO:0007669"/>
    <property type="project" value="TreeGrafter"/>
</dbReference>
<sequence length="614" mass="68453">MVWGHEECYRLIQEQGRNEDLRIIESLTLTLECGSKQSFQLAVTDLDDLRLLTFTARNYTENDTDLLEQAFQGTEFRVGRSYFRYCTEAFCKTFGMDYGLIARLDDSGKEPMAHSISFYNSRDGYIQNIRYSLLNTPCILPYQKPGVSFVPDNLQKVFPMDLDLIAMEAQSYIGLPILDENGKAIGHLALLHSKPIPEPTHTEKMFLKIFAARSGAELQRQRVEEELRRSQKKAEEGNQAKTRFLANMSHELRSPLNAVLGYSQLLGQSTALSETDRGRVENINRNGRHLLALINDVLDMSRIELKHLDIENSPVRLADIHQDVQALIFPPSNDSETTFLTSFAPDLPDTVLTDGAKVRQILTNLVTNSIKYGNGSEIKFQVSIDSNDDPQLSTLHFTVSDEGPGIPKKVHERLFYPFERGKHRLNSNIDGTGLGLSIARRLARAMGGDITLVSEEGQGSAFTLSLPVAIATEETPLVSCPTRSLEKTSLQGCVLVVDDNDASRDIVRQVLEREGLSVIEACDGEEGVATCLREHPDLVLMDVRMPKLTGLEASTQIKEALKMDSPVIIGLTGDLLNVKGTPQKHEVFDLVIGKPFEFTTLVKLVTNALQERTS</sequence>
<dbReference type="InterPro" id="IPR005467">
    <property type="entry name" value="His_kinase_dom"/>
</dbReference>
<evidence type="ECO:0000313" key="10">
    <source>
        <dbReference type="EMBL" id="GHC52321.1"/>
    </source>
</evidence>
<accession>A0A918WJ51</accession>
<evidence type="ECO:0000259" key="8">
    <source>
        <dbReference type="PROSITE" id="PS50109"/>
    </source>
</evidence>
<keyword evidence="11" id="KW-1185">Reference proteome</keyword>
<proteinExistence type="predicted"/>
<keyword evidence="3 6" id="KW-0597">Phosphoprotein</keyword>
<comment type="caution">
    <text evidence="10">The sequence shown here is derived from an EMBL/GenBank/DDBJ whole genome shotgun (WGS) entry which is preliminary data.</text>
</comment>
<dbReference type="Pfam" id="PF00512">
    <property type="entry name" value="HisKA"/>
    <property type="match status" value="1"/>
</dbReference>
<dbReference type="PROSITE" id="PS50110">
    <property type="entry name" value="RESPONSE_REGULATORY"/>
    <property type="match status" value="1"/>
</dbReference>
<evidence type="ECO:0000256" key="2">
    <source>
        <dbReference type="ARBA" id="ARBA00012438"/>
    </source>
</evidence>
<dbReference type="InterPro" id="IPR029016">
    <property type="entry name" value="GAF-like_dom_sf"/>
</dbReference>
<dbReference type="InterPro" id="IPR003661">
    <property type="entry name" value="HisK_dim/P_dom"/>
</dbReference>
<dbReference type="EMBL" id="BMXI01000007">
    <property type="protein sequence ID" value="GHC52321.1"/>
    <property type="molecule type" value="Genomic_DNA"/>
</dbReference>
<evidence type="ECO:0000256" key="6">
    <source>
        <dbReference type="PROSITE-ProRule" id="PRU00169"/>
    </source>
</evidence>
<dbReference type="Pfam" id="PF01590">
    <property type="entry name" value="GAF"/>
    <property type="match status" value="1"/>
</dbReference>
<dbReference type="SMART" id="SM00448">
    <property type="entry name" value="REC"/>
    <property type="match status" value="1"/>
</dbReference>
<reference evidence="10" key="2">
    <citation type="submission" date="2020-09" db="EMBL/GenBank/DDBJ databases">
        <authorList>
            <person name="Sun Q."/>
            <person name="Kim S."/>
        </authorList>
    </citation>
    <scope>NUCLEOTIDE SEQUENCE</scope>
    <source>
        <strain evidence="10">KCTC 12988</strain>
    </source>
</reference>
<dbReference type="SUPFAM" id="SSF55781">
    <property type="entry name" value="GAF domain-like"/>
    <property type="match status" value="1"/>
</dbReference>
<dbReference type="GO" id="GO:0000155">
    <property type="term" value="F:phosphorelay sensor kinase activity"/>
    <property type="evidence" value="ECO:0007669"/>
    <property type="project" value="InterPro"/>
</dbReference>
<gene>
    <name evidence="10" type="ORF">GCM10007100_18280</name>
</gene>
<protein>
    <recommendedName>
        <fullName evidence="2">histidine kinase</fullName>
        <ecNumber evidence="2">2.7.13.3</ecNumber>
    </recommendedName>
</protein>
<comment type="catalytic activity">
    <reaction evidence="1">
        <text>ATP + protein L-histidine = ADP + protein N-phospho-L-histidine.</text>
        <dbReference type="EC" id="2.7.13.3"/>
    </reaction>
</comment>
<dbReference type="Gene3D" id="3.30.450.40">
    <property type="match status" value="1"/>
</dbReference>
<organism evidence="10 11">
    <name type="scientific">Roseibacillus persicicus</name>
    <dbReference type="NCBI Taxonomy" id="454148"/>
    <lineage>
        <taxon>Bacteria</taxon>
        <taxon>Pseudomonadati</taxon>
        <taxon>Verrucomicrobiota</taxon>
        <taxon>Verrucomicrobiia</taxon>
        <taxon>Verrucomicrobiales</taxon>
        <taxon>Verrucomicrobiaceae</taxon>
        <taxon>Roseibacillus</taxon>
    </lineage>
</organism>
<dbReference type="CDD" id="cd00082">
    <property type="entry name" value="HisKA"/>
    <property type="match status" value="1"/>
</dbReference>
<keyword evidence="4" id="KW-0808">Transferase</keyword>